<protein>
    <submittedName>
        <fullName evidence="4">GNAT family N-acetyltransferase</fullName>
    </submittedName>
</protein>
<dbReference type="RefSeq" id="WP_059306185.1">
    <property type="nucleotide sequence ID" value="NZ_CP076536.1"/>
</dbReference>
<keyword evidence="2" id="KW-0012">Acyltransferase</keyword>
<dbReference type="EMBL" id="CP116347">
    <property type="protein sequence ID" value="WCE13546.1"/>
    <property type="molecule type" value="Genomic_DNA"/>
</dbReference>
<keyword evidence="1" id="KW-0808">Transferase</keyword>
<evidence type="ECO:0000313" key="5">
    <source>
        <dbReference type="Proteomes" id="UP001210538"/>
    </source>
</evidence>
<dbReference type="Proteomes" id="UP001210538">
    <property type="component" value="Chromosome"/>
</dbReference>
<dbReference type="InterPro" id="IPR000182">
    <property type="entry name" value="GNAT_dom"/>
</dbReference>
<organism evidence="4 5">
    <name type="scientific">Enterobacter ludwigii</name>
    <dbReference type="NCBI Taxonomy" id="299767"/>
    <lineage>
        <taxon>Bacteria</taxon>
        <taxon>Pseudomonadati</taxon>
        <taxon>Pseudomonadota</taxon>
        <taxon>Gammaproteobacteria</taxon>
        <taxon>Enterobacterales</taxon>
        <taxon>Enterobacteriaceae</taxon>
        <taxon>Enterobacter</taxon>
        <taxon>Enterobacter cloacae complex</taxon>
    </lineage>
</organism>
<evidence type="ECO:0000313" key="4">
    <source>
        <dbReference type="EMBL" id="WCE13546.1"/>
    </source>
</evidence>
<reference evidence="4 5" key="1">
    <citation type="submission" date="2023-01" db="EMBL/GenBank/DDBJ databases">
        <title>Genome sequence resource and annotation of Enterobacter ludwigii, an economically important pathogen of seedling wilt with strawberry.</title>
        <authorList>
            <person name="Xie Y."/>
        </authorList>
    </citation>
    <scope>NUCLEOTIDE SEQUENCE [LARGE SCALE GENOMIC DNA]</scope>
    <source>
        <strain evidence="4 5">CM-TZ4</strain>
    </source>
</reference>
<proteinExistence type="predicted"/>
<accession>A0AAX3LD13</accession>
<dbReference type="CDD" id="cd04301">
    <property type="entry name" value="NAT_SF"/>
    <property type="match status" value="1"/>
</dbReference>
<dbReference type="AlphaFoldDB" id="A0AAX3LD13"/>
<name>A0AAX3LD13_9ENTR</name>
<dbReference type="Pfam" id="PF00583">
    <property type="entry name" value="Acetyltransf_1"/>
    <property type="match status" value="1"/>
</dbReference>
<keyword evidence="5" id="KW-1185">Reference proteome</keyword>
<dbReference type="PANTHER" id="PTHR43877">
    <property type="entry name" value="AMINOALKYLPHOSPHONATE N-ACETYLTRANSFERASE-RELATED-RELATED"/>
    <property type="match status" value="1"/>
</dbReference>
<dbReference type="GO" id="GO:0016747">
    <property type="term" value="F:acyltransferase activity, transferring groups other than amino-acyl groups"/>
    <property type="evidence" value="ECO:0007669"/>
    <property type="project" value="InterPro"/>
</dbReference>
<sequence>MMKVTIQRATVDDAKQLSEMGYASYRHHFGHLWENQTELAAFLEQEYAPQAIADSLLQPGTYWLIASAQTPVGFAKFSTQQTIEPEGLSGTLLHKLYLLPDATGHRYGEQLLAEVIRQAKACSENLLWLEVLEKNPRARRFYEAQGLKHVKDTLFVTAAQTSTLHIMSMPV</sequence>
<feature type="domain" description="N-acetyltransferase" evidence="3">
    <location>
        <begin position="4"/>
        <end position="170"/>
    </location>
</feature>
<evidence type="ECO:0000256" key="2">
    <source>
        <dbReference type="ARBA" id="ARBA00023315"/>
    </source>
</evidence>
<dbReference type="InterPro" id="IPR016181">
    <property type="entry name" value="Acyl_CoA_acyltransferase"/>
</dbReference>
<evidence type="ECO:0000256" key="1">
    <source>
        <dbReference type="ARBA" id="ARBA00022679"/>
    </source>
</evidence>
<dbReference type="InterPro" id="IPR050832">
    <property type="entry name" value="Bact_Acetyltransf"/>
</dbReference>
<dbReference type="PROSITE" id="PS51186">
    <property type="entry name" value="GNAT"/>
    <property type="match status" value="1"/>
</dbReference>
<gene>
    <name evidence="4" type="ORF">PHA72_01230</name>
</gene>
<dbReference type="Gene3D" id="3.40.630.30">
    <property type="match status" value="1"/>
</dbReference>
<evidence type="ECO:0000259" key="3">
    <source>
        <dbReference type="PROSITE" id="PS51186"/>
    </source>
</evidence>
<dbReference type="SUPFAM" id="SSF55729">
    <property type="entry name" value="Acyl-CoA N-acyltransferases (Nat)"/>
    <property type="match status" value="1"/>
</dbReference>